<evidence type="ECO:0000259" key="2">
    <source>
        <dbReference type="Pfam" id="PF13609"/>
    </source>
</evidence>
<name>A0ABY6A680_9GAMM</name>
<reference evidence="4" key="1">
    <citation type="submission" date="2020-06" db="EMBL/GenBank/DDBJ databases">
        <title>Thalassolituus marinus alknpb1M-1, a hydrocarbon-degrading bacterium isolated from the deep-sea overlying water using an in-situ strategy from the South China Sea basin.</title>
        <authorList>
            <person name="Dong C."/>
            <person name="Chen Y."/>
            <person name="Shao Z."/>
        </authorList>
    </citation>
    <scope>NUCLEOTIDE SEQUENCE [LARGE SCALE GENOMIC DNA]</scope>
    <source>
        <strain evidence="4">alknpb1M-1</strain>
    </source>
</reference>
<evidence type="ECO:0000313" key="3">
    <source>
        <dbReference type="EMBL" id="UXD86482.1"/>
    </source>
</evidence>
<dbReference type="EMBL" id="CP054475">
    <property type="protein sequence ID" value="UXD86482.1"/>
    <property type="molecule type" value="Genomic_DNA"/>
</dbReference>
<evidence type="ECO:0000256" key="1">
    <source>
        <dbReference type="SAM" id="SignalP"/>
    </source>
</evidence>
<dbReference type="InterPro" id="IPR033900">
    <property type="entry name" value="Gram_neg_porin_domain"/>
</dbReference>
<feature type="signal peptide" evidence="1">
    <location>
        <begin position="1"/>
        <end position="22"/>
    </location>
</feature>
<dbReference type="Proteomes" id="UP001065322">
    <property type="component" value="Chromosome"/>
</dbReference>
<evidence type="ECO:0000313" key="4">
    <source>
        <dbReference type="Proteomes" id="UP001065322"/>
    </source>
</evidence>
<proteinExistence type="predicted"/>
<sequence>MVLRKSGLAVAVLLAFSPAAFSSDLNINGFMNVTAGNLSTEDISLDGYDDGVSFDVGTLVGLQISKQVNETTSATMQLISRGSDNYSTEASWAYVTYAASEDTDIRMGRLRTPFFYYSDFLEVGYAYNWVRPPSIVYRLDAFSSISGVDVTHRFAIGGMDGSVQAYTGRYNDDFTLSGDTYNIELRRAAGMVFSLNSGDFGARLSYHQADLTLDANAALAGPDGRALDNLAAGGALAGVGDEFTADEDKAKFYQASVSYDNGSTAVIAEWTALDQTTALLNDDSAYLISAAQRFGDTTVHLTYTASEDDLESGVVGQVQKNAESKENSIILGMRYDYDSSTAFKVDIQQHDEELVNGAKGESGILYNVGMSLVF</sequence>
<protein>
    <submittedName>
        <fullName evidence="3">Porin</fullName>
    </submittedName>
</protein>
<dbReference type="RefSeq" id="WP_260998439.1">
    <property type="nucleotide sequence ID" value="NZ_CP054475.1"/>
</dbReference>
<organism evidence="3 4">
    <name type="scientific">Thalassolituus hydrocarboniclasticus</name>
    <dbReference type="NCBI Taxonomy" id="2742796"/>
    <lineage>
        <taxon>Bacteria</taxon>
        <taxon>Pseudomonadati</taxon>
        <taxon>Pseudomonadota</taxon>
        <taxon>Gammaproteobacteria</taxon>
        <taxon>Oceanospirillales</taxon>
        <taxon>Oceanospirillaceae</taxon>
        <taxon>Thalassolituus</taxon>
    </lineage>
</organism>
<dbReference type="SUPFAM" id="SSF56935">
    <property type="entry name" value="Porins"/>
    <property type="match status" value="1"/>
</dbReference>
<feature type="domain" description="Porin" evidence="2">
    <location>
        <begin position="9"/>
        <end position="351"/>
    </location>
</feature>
<keyword evidence="1" id="KW-0732">Signal</keyword>
<dbReference type="Pfam" id="PF13609">
    <property type="entry name" value="Porin_4"/>
    <property type="match status" value="1"/>
</dbReference>
<keyword evidence="4" id="KW-1185">Reference proteome</keyword>
<accession>A0ABY6A680</accession>
<feature type="chain" id="PRO_5045622278" evidence="1">
    <location>
        <begin position="23"/>
        <end position="374"/>
    </location>
</feature>
<gene>
    <name evidence="3" type="ORF">HUF19_03045</name>
</gene>